<reference evidence="7 8" key="1">
    <citation type="submission" date="2022-11" db="EMBL/GenBank/DDBJ databases">
        <title>Spartinivicinus poritis sp. nov., isolated from scleractinian coral Porites lutea.</title>
        <authorList>
            <person name="Zhang G."/>
            <person name="Cai L."/>
            <person name="Wei Q."/>
        </authorList>
    </citation>
    <scope>NUCLEOTIDE SEQUENCE [LARGE SCALE GENOMIC DNA]</scope>
    <source>
        <strain evidence="7 8">A2-2</strain>
    </source>
</reference>
<comment type="similarity">
    <text evidence="1">Belongs to the LysR transcriptional regulatory family.</text>
</comment>
<feature type="domain" description="HTH lysR-type" evidence="6">
    <location>
        <begin position="5"/>
        <end position="62"/>
    </location>
</feature>
<protein>
    <submittedName>
        <fullName evidence="7">Transcriptional activator NhaR</fullName>
    </submittedName>
</protein>
<keyword evidence="2" id="KW-0805">Transcription regulation</keyword>
<organism evidence="7 8">
    <name type="scientific">Spartinivicinus poritis</name>
    <dbReference type="NCBI Taxonomy" id="2994640"/>
    <lineage>
        <taxon>Bacteria</taxon>
        <taxon>Pseudomonadati</taxon>
        <taxon>Pseudomonadota</taxon>
        <taxon>Gammaproteobacteria</taxon>
        <taxon>Oceanospirillales</taxon>
        <taxon>Zooshikellaceae</taxon>
        <taxon>Spartinivicinus</taxon>
    </lineage>
</organism>
<keyword evidence="8" id="KW-1185">Reference proteome</keyword>
<dbReference type="Pfam" id="PF03466">
    <property type="entry name" value="LysR_substrate"/>
    <property type="match status" value="1"/>
</dbReference>
<dbReference type="PROSITE" id="PS50931">
    <property type="entry name" value="HTH_LYSR"/>
    <property type="match status" value="1"/>
</dbReference>
<dbReference type="Gene3D" id="3.40.190.290">
    <property type="match status" value="1"/>
</dbReference>
<dbReference type="Proteomes" id="UP001528823">
    <property type="component" value="Unassembled WGS sequence"/>
</dbReference>
<evidence type="ECO:0000313" key="7">
    <source>
        <dbReference type="EMBL" id="MDE1460796.1"/>
    </source>
</evidence>
<sequence length="303" mass="34060">MAQQLNYNHLRYFYTVANKGSIAKASELLHISPQTISGQLTVFENYLGVKLFDRKGKRLVMNDMGKLVYSYAEDIFALGNELQQSLKAQDASQQVVFNIGVIDVIPKILAVNILENSFQLEDPTKLICREGDFSALLSELALNKLDLILSDRPLTPGVPIRAYNHFLGECGLSFYASNKVAKTLKKTFPQSLHQHPFLICGDKSNQKINLQSWFDQEQIYPTTVAEFDDSAMMKYFGQSGYGVFCTPSIIEAHVTQQYGVSVIGRTTQVTERFYAISPERKVKHPGVKLLVEAAQEIFTNVMD</sequence>
<dbReference type="InterPro" id="IPR036388">
    <property type="entry name" value="WH-like_DNA-bd_sf"/>
</dbReference>
<dbReference type="EMBL" id="JAPMOU010000002">
    <property type="protein sequence ID" value="MDE1460796.1"/>
    <property type="molecule type" value="Genomic_DNA"/>
</dbReference>
<keyword evidence="3" id="KW-0238">DNA-binding</keyword>
<dbReference type="RefSeq" id="WP_274687166.1">
    <property type="nucleotide sequence ID" value="NZ_JAPMOU010000002.1"/>
</dbReference>
<evidence type="ECO:0000256" key="5">
    <source>
        <dbReference type="ARBA" id="ARBA00023163"/>
    </source>
</evidence>
<dbReference type="InterPro" id="IPR000847">
    <property type="entry name" value="LysR_HTH_N"/>
</dbReference>
<name>A0ABT5U359_9GAMM</name>
<dbReference type="SUPFAM" id="SSF53850">
    <property type="entry name" value="Periplasmic binding protein-like II"/>
    <property type="match status" value="1"/>
</dbReference>
<gene>
    <name evidence="7" type="primary">nhaR</name>
    <name evidence="7" type="ORF">ORQ98_02325</name>
</gene>
<dbReference type="NCBIfam" id="NF008284">
    <property type="entry name" value="PRK11062.1"/>
    <property type="match status" value="1"/>
</dbReference>
<dbReference type="PANTHER" id="PTHR30293">
    <property type="entry name" value="TRANSCRIPTIONAL REGULATORY PROTEIN NAC-RELATED"/>
    <property type="match status" value="1"/>
</dbReference>
<evidence type="ECO:0000259" key="6">
    <source>
        <dbReference type="PROSITE" id="PS50931"/>
    </source>
</evidence>
<keyword evidence="5" id="KW-0804">Transcription</keyword>
<evidence type="ECO:0000256" key="4">
    <source>
        <dbReference type="ARBA" id="ARBA00023159"/>
    </source>
</evidence>
<evidence type="ECO:0000256" key="3">
    <source>
        <dbReference type="ARBA" id="ARBA00023125"/>
    </source>
</evidence>
<evidence type="ECO:0000256" key="1">
    <source>
        <dbReference type="ARBA" id="ARBA00009437"/>
    </source>
</evidence>
<evidence type="ECO:0000256" key="2">
    <source>
        <dbReference type="ARBA" id="ARBA00023015"/>
    </source>
</evidence>
<dbReference type="PANTHER" id="PTHR30293:SF2">
    <property type="entry name" value="TRANSCRIPTIONAL ACTIVATOR PROTEIN NHAR"/>
    <property type="match status" value="1"/>
</dbReference>
<dbReference type="Pfam" id="PF00126">
    <property type="entry name" value="HTH_1"/>
    <property type="match status" value="1"/>
</dbReference>
<evidence type="ECO:0000313" key="8">
    <source>
        <dbReference type="Proteomes" id="UP001528823"/>
    </source>
</evidence>
<keyword evidence="4" id="KW-0010">Activator</keyword>
<dbReference type="Gene3D" id="1.10.10.10">
    <property type="entry name" value="Winged helix-like DNA-binding domain superfamily/Winged helix DNA-binding domain"/>
    <property type="match status" value="1"/>
</dbReference>
<dbReference type="InterPro" id="IPR036390">
    <property type="entry name" value="WH_DNA-bd_sf"/>
</dbReference>
<dbReference type="InterPro" id="IPR005119">
    <property type="entry name" value="LysR_subst-bd"/>
</dbReference>
<proteinExistence type="inferred from homology"/>
<accession>A0ABT5U359</accession>
<dbReference type="SUPFAM" id="SSF46785">
    <property type="entry name" value="Winged helix' DNA-binding domain"/>
    <property type="match status" value="1"/>
</dbReference>
<comment type="caution">
    <text evidence="7">The sequence shown here is derived from an EMBL/GenBank/DDBJ whole genome shotgun (WGS) entry which is preliminary data.</text>
</comment>